<gene>
    <name evidence="2" type="ORF">ACFOD4_04315</name>
</gene>
<dbReference type="InterPro" id="IPR042100">
    <property type="entry name" value="Bug_dom1"/>
</dbReference>
<comment type="similarity">
    <text evidence="1">Belongs to the UPF0065 (bug) family.</text>
</comment>
<name>A0ABV7FXX7_9PROT</name>
<dbReference type="SUPFAM" id="SSF53850">
    <property type="entry name" value="Periplasmic binding protein-like II"/>
    <property type="match status" value="1"/>
</dbReference>
<dbReference type="RefSeq" id="WP_379594686.1">
    <property type="nucleotide sequence ID" value="NZ_JBHRTN010000004.1"/>
</dbReference>
<comment type="caution">
    <text evidence="2">The sequence shown here is derived from an EMBL/GenBank/DDBJ whole genome shotgun (WGS) entry which is preliminary data.</text>
</comment>
<dbReference type="Pfam" id="PF03401">
    <property type="entry name" value="TctC"/>
    <property type="match status" value="1"/>
</dbReference>
<dbReference type="EMBL" id="JBHRTN010000004">
    <property type="protein sequence ID" value="MFC3124276.1"/>
    <property type="molecule type" value="Genomic_DNA"/>
</dbReference>
<evidence type="ECO:0000313" key="3">
    <source>
        <dbReference type="Proteomes" id="UP001595593"/>
    </source>
</evidence>
<dbReference type="PANTHER" id="PTHR42928">
    <property type="entry name" value="TRICARBOXYLATE-BINDING PROTEIN"/>
    <property type="match status" value="1"/>
</dbReference>
<organism evidence="2 3">
    <name type="scientific">Teichococcus globiformis</name>
    <dbReference type="NCBI Taxonomy" id="2307229"/>
    <lineage>
        <taxon>Bacteria</taxon>
        <taxon>Pseudomonadati</taxon>
        <taxon>Pseudomonadota</taxon>
        <taxon>Alphaproteobacteria</taxon>
        <taxon>Acetobacterales</taxon>
        <taxon>Roseomonadaceae</taxon>
        <taxon>Roseomonas</taxon>
    </lineage>
</organism>
<dbReference type="PIRSF" id="PIRSF017082">
    <property type="entry name" value="YflP"/>
    <property type="match status" value="1"/>
</dbReference>
<reference evidence="3" key="1">
    <citation type="journal article" date="2019" name="Int. J. Syst. Evol. Microbiol.">
        <title>The Global Catalogue of Microorganisms (GCM) 10K type strain sequencing project: providing services to taxonomists for standard genome sequencing and annotation.</title>
        <authorList>
            <consortium name="The Broad Institute Genomics Platform"/>
            <consortium name="The Broad Institute Genome Sequencing Center for Infectious Disease"/>
            <person name="Wu L."/>
            <person name="Ma J."/>
        </authorList>
    </citation>
    <scope>NUCLEOTIDE SEQUENCE [LARGE SCALE GENOMIC DNA]</scope>
    <source>
        <strain evidence="3">KCTC 52094</strain>
    </source>
</reference>
<dbReference type="Gene3D" id="3.40.190.150">
    <property type="entry name" value="Bordetella uptake gene, domain 1"/>
    <property type="match status" value="1"/>
</dbReference>
<dbReference type="InterPro" id="IPR005064">
    <property type="entry name" value="BUG"/>
</dbReference>
<proteinExistence type="inferred from homology"/>
<dbReference type="Proteomes" id="UP001595593">
    <property type="component" value="Unassembled WGS sequence"/>
</dbReference>
<dbReference type="Gene3D" id="3.40.190.10">
    <property type="entry name" value="Periplasmic binding protein-like II"/>
    <property type="match status" value="1"/>
</dbReference>
<evidence type="ECO:0000256" key="1">
    <source>
        <dbReference type="ARBA" id="ARBA00006987"/>
    </source>
</evidence>
<evidence type="ECO:0000313" key="2">
    <source>
        <dbReference type="EMBL" id="MFC3124276.1"/>
    </source>
</evidence>
<protein>
    <submittedName>
        <fullName evidence="2">Bug family tripartite tricarboxylate transporter substrate binding protein</fullName>
    </submittedName>
</protein>
<dbReference type="CDD" id="cd13578">
    <property type="entry name" value="PBP2_Bug27"/>
    <property type="match status" value="1"/>
</dbReference>
<accession>A0ABV7FXX7</accession>
<dbReference type="PANTHER" id="PTHR42928:SF5">
    <property type="entry name" value="BLR1237 PROTEIN"/>
    <property type="match status" value="1"/>
</dbReference>
<sequence length="331" mass="34593">MPRRRALLRLGIVLPLAGPALLPIMARAAGPAVNWPTRPVRLILPDAPGSGNDTTARLIAPSLESALGQPFVVENRGGAGGRIGVEAAFNAPADGYSFLLGNAGSNGINAAIYPDLPYDLATAFEPVALLVQGPNVLVANTTALPVSDLPGLIAALRTRPGALDYASGGIGSSAHMSMELFKAQAGVDVVHVPYRGTPAMAQSVIAGETALMFANLVNVMPYIERGELKPLAVTARAPWPGLPGVPTVAETLPGFETLAWNGILAPRGTPAPIRARLHEALLTLRNPEMERRMRGMGGELVVSTPEAFQARIAADIAQWKQLAARTGIRAE</sequence>
<keyword evidence="3" id="KW-1185">Reference proteome</keyword>